<organism evidence="4 5">
    <name type="scientific">Corynebacterium tuscaniense</name>
    <dbReference type="NCBI Taxonomy" id="302449"/>
    <lineage>
        <taxon>Bacteria</taxon>
        <taxon>Bacillati</taxon>
        <taxon>Actinomycetota</taxon>
        <taxon>Actinomycetes</taxon>
        <taxon>Mycobacteriales</taxon>
        <taxon>Corynebacteriaceae</taxon>
        <taxon>Corynebacterium</taxon>
    </lineage>
</organism>
<keyword evidence="2" id="KW-0472">Membrane</keyword>
<keyword evidence="5" id="KW-1185">Reference proteome</keyword>
<comment type="caution">
    <text evidence="4">The sequence shown here is derived from an EMBL/GenBank/DDBJ whole genome shotgun (WGS) entry which is preliminary data.</text>
</comment>
<reference evidence="4 5" key="1">
    <citation type="submission" date="2017-09" db="EMBL/GenBank/DDBJ databases">
        <title>Bacterial strain isolated from the female urinary microbiota.</title>
        <authorList>
            <person name="Thomas-White K."/>
            <person name="Kumar N."/>
            <person name="Forster S."/>
            <person name="Putonti C."/>
            <person name="Lawley T."/>
            <person name="Wolfe A.J."/>
        </authorList>
    </citation>
    <scope>NUCLEOTIDE SEQUENCE [LARGE SCALE GENOMIC DNA]</scope>
    <source>
        <strain evidence="4 5">UMB0792</strain>
    </source>
</reference>
<dbReference type="SMART" id="SM00867">
    <property type="entry name" value="YceI"/>
    <property type="match status" value="1"/>
</dbReference>
<keyword evidence="2" id="KW-1133">Transmembrane helix</keyword>
<dbReference type="SUPFAM" id="SSF101874">
    <property type="entry name" value="YceI-like"/>
    <property type="match status" value="1"/>
</dbReference>
<proteinExistence type="inferred from homology"/>
<protein>
    <recommendedName>
        <fullName evidence="3">Lipid/polyisoprenoid-binding YceI-like domain-containing protein</fullName>
    </recommendedName>
</protein>
<dbReference type="AlphaFoldDB" id="A0A2N6T771"/>
<comment type="similarity">
    <text evidence="1">Belongs to the UPF0312 family.</text>
</comment>
<dbReference type="EMBL" id="PNHG01000002">
    <property type="protein sequence ID" value="PMC65176.1"/>
    <property type="molecule type" value="Genomic_DNA"/>
</dbReference>
<dbReference type="PANTHER" id="PTHR34406:SF1">
    <property type="entry name" value="PROTEIN YCEI"/>
    <property type="match status" value="1"/>
</dbReference>
<feature type="domain" description="Lipid/polyisoprenoid-binding YceI-like" evidence="3">
    <location>
        <begin position="71"/>
        <end position="242"/>
    </location>
</feature>
<feature type="transmembrane region" description="Helical" evidence="2">
    <location>
        <begin position="22"/>
        <end position="46"/>
    </location>
</feature>
<evidence type="ECO:0000259" key="3">
    <source>
        <dbReference type="SMART" id="SM00867"/>
    </source>
</evidence>
<evidence type="ECO:0000313" key="4">
    <source>
        <dbReference type="EMBL" id="PMC65176.1"/>
    </source>
</evidence>
<name>A0A2N6T771_9CORY</name>
<gene>
    <name evidence="4" type="ORF">CJ203_01790</name>
</gene>
<dbReference type="InterPro" id="IPR007372">
    <property type="entry name" value="Lipid/polyisoprenoid-bd_YceI"/>
</dbReference>
<dbReference type="Pfam" id="PF04264">
    <property type="entry name" value="YceI"/>
    <property type="match status" value="1"/>
</dbReference>
<dbReference type="Gene3D" id="2.40.128.110">
    <property type="entry name" value="Lipid/polyisoprenoid-binding, YceI-like"/>
    <property type="match status" value="1"/>
</dbReference>
<accession>A0A2N6T771</accession>
<evidence type="ECO:0000313" key="5">
    <source>
        <dbReference type="Proteomes" id="UP000235836"/>
    </source>
</evidence>
<evidence type="ECO:0000256" key="2">
    <source>
        <dbReference type="SAM" id="Phobius"/>
    </source>
</evidence>
<dbReference type="InterPro" id="IPR036761">
    <property type="entry name" value="TTHA0802/YceI-like_sf"/>
</dbReference>
<keyword evidence="2" id="KW-0812">Transmembrane</keyword>
<evidence type="ECO:0000256" key="1">
    <source>
        <dbReference type="ARBA" id="ARBA00008812"/>
    </source>
</evidence>
<dbReference type="Proteomes" id="UP000235836">
    <property type="component" value="Unassembled WGS sequence"/>
</dbReference>
<dbReference type="RefSeq" id="WP_102723334.1">
    <property type="nucleotide sequence ID" value="NZ_PNHG01000002.1"/>
</dbReference>
<sequence length="245" mass="26525">MGDIERDGEAVREKRQRNNKPIIIGGVIVITVLALLAIIPMVMALMSTPGIKTEPIDTAGAKPATTDMDGSWEVLSRQGKNYTSAGFTFDELLPGDARTTSGSTTAVSGEMTIESGTLTAGEVTVDMTNIVTDRDRRDVNVRRKILHTEKYPEAHFVLTQPADVSALPEDGTTGTVTLTGDLTIRGTTNEVTQDFTVLRTGDHVIVHADIPFDRLDYGVETPDFVAAKIAEEGEINIRLNLVKKD</sequence>
<dbReference type="PANTHER" id="PTHR34406">
    <property type="entry name" value="PROTEIN YCEI"/>
    <property type="match status" value="1"/>
</dbReference>